<dbReference type="SUPFAM" id="SSF54001">
    <property type="entry name" value="Cysteine proteinases"/>
    <property type="match status" value="1"/>
</dbReference>
<dbReference type="AlphaFoldDB" id="A0A2S7TYS6"/>
<comment type="caution">
    <text evidence="2">The sequence shown here is derived from an EMBL/GenBank/DDBJ whole genome shotgun (WGS) entry which is preliminary data.</text>
</comment>
<dbReference type="InterPro" id="IPR000668">
    <property type="entry name" value="Peptidase_C1A_C"/>
</dbReference>
<accession>A0A2S7TYS6</accession>
<dbReference type="RefSeq" id="WP_105042400.1">
    <property type="nucleotide sequence ID" value="NZ_MQWA01000001.1"/>
</dbReference>
<dbReference type="Gene3D" id="3.90.70.10">
    <property type="entry name" value="Cysteine proteinases"/>
    <property type="match status" value="1"/>
</dbReference>
<dbReference type="EMBL" id="MQWA01000001">
    <property type="protein sequence ID" value="PQJ27905.1"/>
    <property type="molecule type" value="Genomic_DNA"/>
</dbReference>
<organism evidence="2 3">
    <name type="scientific">Rubritalea profundi</name>
    <dbReference type="NCBI Taxonomy" id="1658618"/>
    <lineage>
        <taxon>Bacteria</taxon>
        <taxon>Pseudomonadati</taxon>
        <taxon>Verrucomicrobiota</taxon>
        <taxon>Verrucomicrobiia</taxon>
        <taxon>Verrucomicrobiales</taxon>
        <taxon>Rubritaleaceae</taxon>
        <taxon>Rubritalea</taxon>
    </lineage>
</organism>
<keyword evidence="3" id="KW-1185">Reference proteome</keyword>
<evidence type="ECO:0000259" key="1">
    <source>
        <dbReference type="Pfam" id="PF00112"/>
    </source>
</evidence>
<dbReference type="GO" id="GO:0006508">
    <property type="term" value="P:proteolysis"/>
    <property type="evidence" value="ECO:0007669"/>
    <property type="project" value="InterPro"/>
</dbReference>
<evidence type="ECO:0000313" key="2">
    <source>
        <dbReference type="EMBL" id="PQJ27905.1"/>
    </source>
</evidence>
<dbReference type="Proteomes" id="UP000239907">
    <property type="component" value="Unassembled WGS sequence"/>
</dbReference>
<dbReference type="InterPro" id="IPR038765">
    <property type="entry name" value="Papain-like_cys_pep_sf"/>
</dbReference>
<gene>
    <name evidence="2" type="ORF">BSZ32_04920</name>
</gene>
<protein>
    <recommendedName>
        <fullName evidence="1">Peptidase C1A papain C-terminal domain-containing protein</fullName>
    </recommendedName>
</protein>
<dbReference type="GO" id="GO:0008234">
    <property type="term" value="F:cysteine-type peptidase activity"/>
    <property type="evidence" value="ECO:0007669"/>
    <property type="project" value="InterPro"/>
</dbReference>
<name>A0A2S7TYS6_9BACT</name>
<dbReference type="Pfam" id="PF00112">
    <property type="entry name" value="Peptidase_C1"/>
    <property type="match status" value="1"/>
</dbReference>
<reference evidence="2 3" key="1">
    <citation type="submission" date="2016-12" db="EMBL/GenBank/DDBJ databases">
        <title>Study of bacterial adaptation to deep sea.</title>
        <authorList>
            <person name="Song J."/>
            <person name="Yoshizawa S."/>
            <person name="Kogure K."/>
        </authorList>
    </citation>
    <scope>NUCLEOTIDE SEQUENCE [LARGE SCALE GENOMIC DNA]</scope>
    <source>
        <strain evidence="2 3">SAORIC-165</strain>
    </source>
</reference>
<feature type="domain" description="Peptidase C1A papain C-terminal" evidence="1">
    <location>
        <begin position="23"/>
        <end position="126"/>
    </location>
</feature>
<proteinExistence type="predicted"/>
<evidence type="ECO:0000313" key="3">
    <source>
        <dbReference type="Proteomes" id="UP000239907"/>
    </source>
</evidence>
<sequence>MNWLILYICLSSGALSAKDYWKHSEQQGLVGACHAFATVALVEAEYWRTTGKFINLSERDLFLRHYSKSFSSSSQMIAHQLKISTQKKLPKDYNEAGHIDHDFALAKKYGIASERELPYNPLFSNGVAMAVKRLRHQRDQLATEASQLKKARQWSDSVAQHKIQQSHEQLKGINKALALPNSTHTRDWTRKWLANYKLRQLKPKTSTQAKSLIISQLTHRPVAVDVTNFTELSSHAQYFSSTYSRHSLVVSHYKPTTDQFTIRSSTHKGSTNVSADALSRGTYQLYYLVKNKASD</sequence>